<evidence type="ECO:0000313" key="8">
    <source>
        <dbReference type="EMBL" id="MBY82791.1"/>
    </source>
</evidence>
<dbReference type="GO" id="GO:0007015">
    <property type="term" value="P:actin filament organization"/>
    <property type="evidence" value="ECO:0007669"/>
    <property type="project" value="TreeGrafter"/>
</dbReference>
<gene>
    <name evidence="8" type="primary">HIP1</name>
    <name evidence="8" type="ORF">g.135028</name>
</gene>
<evidence type="ECO:0000256" key="5">
    <source>
        <dbReference type="SAM" id="Coils"/>
    </source>
</evidence>
<dbReference type="InterPro" id="IPR013809">
    <property type="entry name" value="ENTH"/>
</dbReference>
<keyword evidence="4" id="KW-0009">Actin-binding</keyword>
<dbReference type="PROSITE" id="PS50942">
    <property type="entry name" value="ENTH"/>
    <property type="match status" value="1"/>
</dbReference>
<evidence type="ECO:0000256" key="2">
    <source>
        <dbReference type="ARBA" id="ARBA00010135"/>
    </source>
</evidence>
<dbReference type="InterPro" id="IPR011417">
    <property type="entry name" value="ANTH_dom"/>
</dbReference>
<dbReference type="GO" id="GO:0043325">
    <property type="term" value="F:phosphatidylinositol-3,4-bisphosphate binding"/>
    <property type="evidence" value="ECO:0007669"/>
    <property type="project" value="TreeGrafter"/>
</dbReference>
<keyword evidence="3" id="KW-0963">Cytoplasm</keyword>
<accession>A0A2S2QYD8</accession>
<dbReference type="Gene3D" id="1.20.5.1700">
    <property type="match status" value="1"/>
</dbReference>
<protein>
    <submittedName>
        <fullName evidence="8">Huntingtin-interacting protein 1</fullName>
    </submittedName>
</protein>
<dbReference type="SUPFAM" id="SSF109885">
    <property type="entry name" value="I/LWEQ domain"/>
    <property type="match status" value="1"/>
</dbReference>
<evidence type="ECO:0000256" key="4">
    <source>
        <dbReference type="ARBA" id="ARBA00023203"/>
    </source>
</evidence>
<dbReference type="GO" id="GO:0030136">
    <property type="term" value="C:clathrin-coated vesicle"/>
    <property type="evidence" value="ECO:0007669"/>
    <property type="project" value="TreeGrafter"/>
</dbReference>
<evidence type="ECO:0000259" key="6">
    <source>
        <dbReference type="PROSITE" id="PS50942"/>
    </source>
</evidence>
<sequence>MSSLSLPRVLQNRKNSMDQEREHFEKIQAASISKAINTLENPVKEKHARNAIIGTFQEKSAETFWRCVTKLPLQENRIVAWKFCHVLHKVLREGHPNVLASSQRHKTLLQDLGKLWVHLKDGYGKLIQQYCQLLLVKLDFHRRNPGFPGNLVLSEEDLNRIGDNDVNNYFQMCVEMFDYIDEILGLQSAIFGSLDMSRSNSMTSHGQCRLAPLMPCILDSAQLYDLCVKILFKMHATLPPDLLSGHRKRFLRQFNILRQFYLGSSNLQYFKTLIQIPLLPEHPPNFLVQAELSTYVTQAAIVLPDEDPPEMNSVIGELVDLGIGNSVTSSETSQRSLSPDLLTQKDNMIQHLHGELNAHHSLIIQLKQNVSTLEMELAKKDSELTQERLIRDDLLHQTHSMGNFEELDRKYKLLEEKFNKLKEVYTKLREEHITLLRQKSDVDKQLSNMRTVEFNMAPQRIKFEEELIALQTTVDSTTRQNDELVMTSEILKTEVSEVKQKLIDVERLKKDLELRLSESEELRFSTNANWFECCRKIIEHTCDMLDDPSMSSATCSPECVSIIKEKLINIIGKGKDEVAGFAHYVAMYIVFGKAVSNTKSNLNDAQKLLDKCKQVGRDSVKLLTAWQTGIKINECSEGLEITLNDVESMASSIQANESLGDLVEDELSIMDRAIEEAAKRIQEMITESRAAHSGVKLEVNEQILDSCTSLMAAIRVLVHKSRKLQAEIVANQGSNGSAKEFYKRNHQWTEGLISAAKSIGLGAKGLLDAANEAVSGEGKLERLIVASHCVAAGTAQLVVASRVKASRNSDNLAELSQASRDVTNATATVVATAKSCAQLVQQSGKNLMYIYVDIYYIK</sequence>
<dbReference type="OrthoDB" id="6585000at2759"/>
<feature type="domain" description="ENTH" evidence="6">
    <location>
        <begin position="20"/>
        <end position="148"/>
    </location>
</feature>
<evidence type="ECO:0000259" key="7">
    <source>
        <dbReference type="PROSITE" id="PS50945"/>
    </source>
</evidence>
<dbReference type="FunFam" id="1.25.40.90:FF:000012">
    <property type="entry name" value="Huntingtin interacting protein 1-related"/>
    <property type="match status" value="1"/>
</dbReference>
<comment type="subcellular location">
    <subcellularLocation>
        <location evidence="1">Cytoplasm</location>
    </subcellularLocation>
</comment>
<proteinExistence type="inferred from homology"/>
<evidence type="ECO:0000256" key="1">
    <source>
        <dbReference type="ARBA" id="ARBA00004496"/>
    </source>
</evidence>
<dbReference type="Gene3D" id="1.25.40.90">
    <property type="match status" value="1"/>
</dbReference>
<dbReference type="PROSITE" id="PS50945">
    <property type="entry name" value="I_LWEQ"/>
    <property type="match status" value="1"/>
</dbReference>
<dbReference type="GO" id="GO:0048268">
    <property type="term" value="P:clathrin coat assembly"/>
    <property type="evidence" value="ECO:0007669"/>
    <property type="project" value="TreeGrafter"/>
</dbReference>
<feature type="coiled-coil region" evidence="5">
    <location>
        <begin position="363"/>
        <end position="431"/>
    </location>
</feature>
<dbReference type="GO" id="GO:0080025">
    <property type="term" value="F:phosphatidylinositol-3,5-bisphosphate binding"/>
    <property type="evidence" value="ECO:0007669"/>
    <property type="project" value="TreeGrafter"/>
</dbReference>
<feature type="domain" description="I/LWEQ" evidence="7">
    <location>
        <begin position="651"/>
        <end position="858"/>
    </location>
</feature>
<dbReference type="GO" id="GO:0006897">
    <property type="term" value="P:endocytosis"/>
    <property type="evidence" value="ECO:0007669"/>
    <property type="project" value="InterPro"/>
</dbReference>
<dbReference type="InterPro" id="IPR030224">
    <property type="entry name" value="Sla2_fam"/>
</dbReference>
<dbReference type="FunFam" id="1.20.1410.10:FF:000006">
    <property type="entry name" value="Huntingtin interacting protein"/>
    <property type="match status" value="1"/>
</dbReference>
<dbReference type="InterPro" id="IPR035964">
    <property type="entry name" value="I/LWEQ_dom_sf"/>
</dbReference>
<dbReference type="SMART" id="SM00273">
    <property type="entry name" value="ENTH"/>
    <property type="match status" value="1"/>
</dbReference>
<keyword evidence="5" id="KW-0175">Coiled coil</keyword>
<dbReference type="SUPFAM" id="SSF48464">
    <property type="entry name" value="ENTH/VHS domain"/>
    <property type="match status" value="1"/>
</dbReference>
<dbReference type="CDD" id="cd17006">
    <property type="entry name" value="ANTH_N_HIP1_like"/>
    <property type="match status" value="1"/>
</dbReference>
<dbReference type="Pfam" id="PF01608">
    <property type="entry name" value="I_LWEQ"/>
    <property type="match status" value="1"/>
</dbReference>
<dbReference type="GO" id="GO:0030864">
    <property type="term" value="C:cortical actin cytoskeleton"/>
    <property type="evidence" value="ECO:0007669"/>
    <property type="project" value="TreeGrafter"/>
</dbReference>
<evidence type="ECO:0000256" key="3">
    <source>
        <dbReference type="ARBA" id="ARBA00022490"/>
    </source>
</evidence>
<name>A0A2S2QYD8_9HEMI</name>
<organism evidence="8">
    <name type="scientific">Sipha flava</name>
    <name type="common">yellow sugarcane aphid</name>
    <dbReference type="NCBI Taxonomy" id="143950"/>
    <lineage>
        <taxon>Eukaryota</taxon>
        <taxon>Metazoa</taxon>
        <taxon>Ecdysozoa</taxon>
        <taxon>Arthropoda</taxon>
        <taxon>Hexapoda</taxon>
        <taxon>Insecta</taxon>
        <taxon>Pterygota</taxon>
        <taxon>Neoptera</taxon>
        <taxon>Paraneoptera</taxon>
        <taxon>Hemiptera</taxon>
        <taxon>Sternorrhyncha</taxon>
        <taxon>Aphidomorpha</taxon>
        <taxon>Aphidoidea</taxon>
        <taxon>Aphididae</taxon>
        <taxon>Sipha</taxon>
    </lineage>
</organism>
<dbReference type="GO" id="GO:0051015">
    <property type="term" value="F:actin filament binding"/>
    <property type="evidence" value="ECO:0007669"/>
    <property type="project" value="TreeGrafter"/>
</dbReference>
<dbReference type="EMBL" id="GGMS01013588">
    <property type="protein sequence ID" value="MBY82791.1"/>
    <property type="molecule type" value="Transcribed_RNA"/>
</dbReference>
<dbReference type="InterPro" id="IPR008942">
    <property type="entry name" value="ENTH_VHS"/>
</dbReference>
<dbReference type="InterPro" id="IPR002558">
    <property type="entry name" value="ILWEQ_dom"/>
</dbReference>
<feature type="coiled-coil region" evidence="5">
    <location>
        <begin position="495"/>
        <end position="522"/>
    </location>
</feature>
<dbReference type="Pfam" id="PF07651">
    <property type="entry name" value="ANTH"/>
    <property type="match status" value="1"/>
</dbReference>
<dbReference type="GO" id="GO:0035615">
    <property type="term" value="F:clathrin adaptor activity"/>
    <property type="evidence" value="ECO:0007669"/>
    <property type="project" value="TreeGrafter"/>
</dbReference>
<dbReference type="SMART" id="SM00307">
    <property type="entry name" value="ILWEQ"/>
    <property type="match status" value="1"/>
</dbReference>
<reference evidence="8" key="1">
    <citation type="submission" date="2018-04" db="EMBL/GenBank/DDBJ databases">
        <title>Transcriptome assembly of Sipha flava.</title>
        <authorList>
            <person name="Scully E.D."/>
            <person name="Geib S.M."/>
            <person name="Palmer N.A."/>
            <person name="Koch K."/>
            <person name="Bradshaw J."/>
            <person name="Heng-Moss T."/>
            <person name="Sarath G."/>
        </authorList>
    </citation>
    <scope>NUCLEOTIDE SEQUENCE</scope>
</reference>
<dbReference type="PANTHER" id="PTHR10407">
    <property type="entry name" value="HUNTINGTIN INTERACTING PROTEIN 1"/>
    <property type="match status" value="1"/>
</dbReference>
<comment type="similarity">
    <text evidence="2">Belongs to the SLA2 family.</text>
</comment>
<dbReference type="Gene3D" id="1.20.1410.10">
    <property type="entry name" value="I/LWEQ domain"/>
    <property type="match status" value="1"/>
</dbReference>
<dbReference type="GO" id="GO:0032051">
    <property type="term" value="F:clathrin light chain binding"/>
    <property type="evidence" value="ECO:0007669"/>
    <property type="project" value="TreeGrafter"/>
</dbReference>
<dbReference type="AlphaFoldDB" id="A0A2S2QYD8"/>
<dbReference type="PANTHER" id="PTHR10407:SF15">
    <property type="entry name" value="HUNTINGTIN INTERACTING PROTEIN 1"/>
    <property type="match status" value="1"/>
</dbReference>